<dbReference type="GO" id="GO:0042158">
    <property type="term" value="P:lipoprotein biosynthetic process"/>
    <property type="evidence" value="ECO:0007669"/>
    <property type="project" value="UniProtKB-UniRule"/>
</dbReference>
<comment type="function">
    <text evidence="9">Catalyzes the phospholipid dependent N-acylation of the N-terminal cysteine of apolipoprotein, the last step in lipoprotein maturation.</text>
</comment>
<keyword evidence="13" id="KW-1185">Reference proteome</keyword>
<feature type="transmembrane region" description="Helical" evidence="9">
    <location>
        <begin position="55"/>
        <end position="74"/>
    </location>
</feature>
<dbReference type="GO" id="GO:0016410">
    <property type="term" value="F:N-acyltransferase activity"/>
    <property type="evidence" value="ECO:0007669"/>
    <property type="project" value="UniProtKB-UniRule"/>
</dbReference>
<evidence type="ECO:0000256" key="7">
    <source>
        <dbReference type="ARBA" id="ARBA00023136"/>
    </source>
</evidence>
<organism evidence="12 13">
    <name type="scientific">Ferrimonas sediminicola</name>
    <dbReference type="NCBI Taxonomy" id="2569538"/>
    <lineage>
        <taxon>Bacteria</taxon>
        <taxon>Pseudomonadati</taxon>
        <taxon>Pseudomonadota</taxon>
        <taxon>Gammaproteobacteria</taxon>
        <taxon>Alteromonadales</taxon>
        <taxon>Ferrimonadaceae</taxon>
        <taxon>Ferrimonas</taxon>
    </lineage>
</organism>
<dbReference type="AlphaFoldDB" id="A0A4U1BHI1"/>
<reference evidence="12 13" key="1">
    <citation type="submission" date="2019-04" db="EMBL/GenBank/DDBJ databases">
        <authorList>
            <person name="Hwang J.C."/>
        </authorList>
    </citation>
    <scope>NUCLEOTIDE SEQUENCE [LARGE SCALE GENOMIC DNA]</scope>
    <source>
        <strain evidence="12 13">IMCC35001</strain>
    </source>
</reference>
<feature type="transmembrane region" description="Helical" evidence="9">
    <location>
        <begin position="86"/>
        <end position="109"/>
    </location>
</feature>
<dbReference type="PROSITE" id="PS50263">
    <property type="entry name" value="CN_HYDROLASE"/>
    <property type="match status" value="1"/>
</dbReference>
<dbReference type="CDD" id="cd07571">
    <property type="entry name" value="ALP_N-acyl_transferase"/>
    <property type="match status" value="1"/>
</dbReference>
<feature type="compositionally biased region" description="Basic and acidic residues" evidence="10">
    <location>
        <begin position="506"/>
        <end position="521"/>
    </location>
</feature>
<evidence type="ECO:0000256" key="6">
    <source>
        <dbReference type="ARBA" id="ARBA00022989"/>
    </source>
</evidence>
<keyword evidence="7 9" id="KW-0472">Membrane</keyword>
<comment type="similarity">
    <text evidence="2 9">Belongs to the CN hydrolase family. Apolipoprotein N-acyltransferase subfamily.</text>
</comment>
<keyword evidence="12" id="KW-0449">Lipoprotein</keyword>
<dbReference type="NCBIfam" id="TIGR00546">
    <property type="entry name" value="lnt"/>
    <property type="match status" value="1"/>
</dbReference>
<evidence type="ECO:0000313" key="13">
    <source>
        <dbReference type="Proteomes" id="UP000305674"/>
    </source>
</evidence>
<dbReference type="InterPro" id="IPR045378">
    <property type="entry name" value="LNT_N"/>
</dbReference>
<evidence type="ECO:0000256" key="9">
    <source>
        <dbReference type="HAMAP-Rule" id="MF_01148"/>
    </source>
</evidence>
<dbReference type="EMBL" id="SWCI01000004">
    <property type="protein sequence ID" value="TKB49481.1"/>
    <property type="molecule type" value="Genomic_DNA"/>
</dbReference>
<proteinExistence type="inferred from homology"/>
<evidence type="ECO:0000256" key="4">
    <source>
        <dbReference type="ARBA" id="ARBA00022679"/>
    </source>
</evidence>
<dbReference type="Gene3D" id="3.60.110.10">
    <property type="entry name" value="Carbon-nitrogen hydrolase"/>
    <property type="match status" value="1"/>
</dbReference>
<dbReference type="Proteomes" id="UP000305674">
    <property type="component" value="Unassembled WGS sequence"/>
</dbReference>
<dbReference type="InterPro" id="IPR036526">
    <property type="entry name" value="C-N_Hydrolase_sf"/>
</dbReference>
<keyword evidence="3 9" id="KW-1003">Cell membrane</keyword>
<keyword evidence="4 9" id="KW-0808">Transferase</keyword>
<feature type="transmembrane region" description="Helical" evidence="9">
    <location>
        <begin position="187"/>
        <end position="206"/>
    </location>
</feature>
<protein>
    <recommendedName>
        <fullName evidence="9">Apolipoprotein N-acyltransferase</fullName>
        <shortName evidence="9">ALP N-acyltransferase</shortName>
        <ecNumber evidence="9">2.3.1.269</ecNumber>
    </recommendedName>
</protein>
<sequence length="521" mass="56891">MSQRLTPTLRLLAALLCGAVSPFAFAPYQLSLLLLPALMGLLWLSEGQSPRRSALLGWSYGFGLFAHGIAWVHVSIDNFGGLPLPVSLLLMALLASYLALFPALALGLLGRFWPGDNGRRVLAFSALWLVSEWLRGKLLTGFPWLWLGYSQVDGPLAPLASSLGALGLGWLLALMAGAALMLLRRRWLWLLAPAASLLALTALPALNSTERSGDTLSVALVQGNIPQSLKWQPEQLWPTLLKYQDLSRPHMDADLVVWPEAAVPAPEMMVDDFLNSFDHAAGFRGTHVITGIISADSQTREFFNSLLVLGDDDGPRRHQPDDANRYHKSHLLPIGEFVPLESLLRPLAPLFNLPMSSFSRGERVQPNLKAGDVELAPAICYEIAFPEQLRANITADTDLLLTVSNDAWFGHSTGPLQHMEIARMRAMELGKPLLRVTNNGVTAIVDERGRMQAQLPQFEEGVLAGEVALVQGTTLFHRYGQLSAWLLAALSLAAALIRAPASSSRRSGDHTQDRPAEDRAD</sequence>
<evidence type="ECO:0000256" key="2">
    <source>
        <dbReference type="ARBA" id="ARBA00010065"/>
    </source>
</evidence>
<evidence type="ECO:0000256" key="5">
    <source>
        <dbReference type="ARBA" id="ARBA00022692"/>
    </source>
</evidence>
<dbReference type="Pfam" id="PF20154">
    <property type="entry name" value="LNT_N"/>
    <property type="match status" value="1"/>
</dbReference>
<dbReference type="HAMAP" id="MF_01148">
    <property type="entry name" value="Lnt"/>
    <property type="match status" value="1"/>
</dbReference>
<dbReference type="GO" id="GO:0005886">
    <property type="term" value="C:plasma membrane"/>
    <property type="evidence" value="ECO:0007669"/>
    <property type="project" value="UniProtKB-SubCell"/>
</dbReference>
<feature type="domain" description="CN hydrolase" evidence="11">
    <location>
        <begin position="221"/>
        <end position="469"/>
    </location>
</feature>
<dbReference type="PANTHER" id="PTHR38686:SF1">
    <property type="entry name" value="APOLIPOPROTEIN N-ACYLTRANSFERASE"/>
    <property type="match status" value="1"/>
</dbReference>
<dbReference type="InterPro" id="IPR003010">
    <property type="entry name" value="C-N_Hydrolase"/>
</dbReference>
<feature type="transmembrane region" description="Helical" evidence="9">
    <location>
        <begin position="12"/>
        <end position="43"/>
    </location>
</feature>
<keyword evidence="8 9" id="KW-0012">Acyltransferase</keyword>
<feature type="region of interest" description="Disordered" evidence="10">
    <location>
        <begin position="501"/>
        <end position="521"/>
    </location>
</feature>
<dbReference type="InterPro" id="IPR004563">
    <property type="entry name" value="Apolipo_AcylTrfase"/>
</dbReference>
<dbReference type="RefSeq" id="WP_136852977.1">
    <property type="nucleotide sequence ID" value="NZ_SWCI01000004.1"/>
</dbReference>
<evidence type="ECO:0000313" key="12">
    <source>
        <dbReference type="EMBL" id="TKB49481.1"/>
    </source>
</evidence>
<dbReference type="Pfam" id="PF00795">
    <property type="entry name" value="CN_hydrolase"/>
    <property type="match status" value="1"/>
</dbReference>
<feature type="transmembrane region" description="Helical" evidence="9">
    <location>
        <begin position="121"/>
        <end position="147"/>
    </location>
</feature>
<dbReference type="SUPFAM" id="SSF56317">
    <property type="entry name" value="Carbon-nitrogen hydrolase"/>
    <property type="match status" value="1"/>
</dbReference>
<dbReference type="UniPathway" id="UPA00666"/>
<keyword evidence="5 9" id="KW-0812">Transmembrane</keyword>
<comment type="pathway">
    <text evidence="9">Protein modification; lipoprotein biosynthesis (N-acyl transfer).</text>
</comment>
<evidence type="ECO:0000259" key="11">
    <source>
        <dbReference type="PROSITE" id="PS50263"/>
    </source>
</evidence>
<comment type="catalytic activity">
    <reaction evidence="9">
        <text>N-terminal S-1,2-diacyl-sn-glyceryl-L-cysteinyl-[lipoprotein] + a glycerophospholipid = N-acyl-S-1,2-diacyl-sn-glyceryl-L-cysteinyl-[lipoprotein] + a 2-acyl-sn-glycero-3-phospholipid + H(+)</text>
        <dbReference type="Rhea" id="RHEA:48228"/>
        <dbReference type="Rhea" id="RHEA-COMP:14681"/>
        <dbReference type="Rhea" id="RHEA-COMP:14684"/>
        <dbReference type="ChEBI" id="CHEBI:15378"/>
        <dbReference type="ChEBI" id="CHEBI:136912"/>
        <dbReference type="ChEBI" id="CHEBI:140656"/>
        <dbReference type="ChEBI" id="CHEBI:140657"/>
        <dbReference type="ChEBI" id="CHEBI:140660"/>
        <dbReference type="EC" id="2.3.1.269"/>
    </reaction>
</comment>
<accession>A0A4U1BHI1</accession>
<feature type="transmembrane region" description="Helical" evidence="9">
    <location>
        <begin position="159"/>
        <end position="180"/>
    </location>
</feature>
<evidence type="ECO:0000256" key="10">
    <source>
        <dbReference type="SAM" id="MobiDB-lite"/>
    </source>
</evidence>
<name>A0A4U1BHI1_9GAMM</name>
<gene>
    <name evidence="9 12" type="primary">lnt</name>
    <name evidence="12" type="ORF">FCL40_09160</name>
</gene>
<keyword evidence="6 9" id="KW-1133">Transmembrane helix</keyword>
<dbReference type="PANTHER" id="PTHR38686">
    <property type="entry name" value="APOLIPOPROTEIN N-ACYLTRANSFERASE"/>
    <property type="match status" value="1"/>
</dbReference>
<dbReference type="OrthoDB" id="9804277at2"/>
<comment type="subcellular location">
    <subcellularLocation>
        <location evidence="1 9">Cell membrane</location>
        <topology evidence="1 9">Multi-pass membrane protein</topology>
    </subcellularLocation>
</comment>
<evidence type="ECO:0000256" key="1">
    <source>
        <dbReference type="ARBA" id="ARBA00004651"/>
    </source>
</evidence>
<comment type="caution">
    <text evidence="12">The sequence shown here is derived from an EMBL/GenBank/DDBJ whole genome shotgun (WGS) entry which is preliminary data.</text>
</comment>
<dbReference type="EC" id="2.3.1.269" evidence="9"/>
<evidence type="ECO:0000256" key="3">
    <source>
        <dbReference type="ARBA" id="ARBA00022475"/>
    </source>
</evidence>
<evidence type="ECO:0000256" key="8">
    <source>
        <dbReference type="ARBA" id="ARBA00023315"/>
    </source>
</evidence>